<dbReference type="AlphaFoldDB" id="A0A502FZE0"/>
<accession>A0A502FZE0</accession>
<dbReference type="RefSeq" id="WP_140849182.1">
    <property type="nucleotide sequence ID" value="NZ_RCZC01000002.1"/>
</dbReference>
<evidence type="ECO:0000313" key="2">
    <source>
        <dbReference type="Proteomes" id="UP000319931"/>
    </source>
</evidence>
<evidence type="ECO:0000313" key="1">
    <source>
        <dbReference type="EMBL" id="TPG54253.1"/>
    </source>
</evidence>
<organism evidence="1 2">
    <name type="scientific">Sphingomonas glacialis</name>
    <dbReference type="NCBI Taxonomy" id="658225"/>
    <lineage>
        <taxon>Bacteria</taxon>
        <taxon>Pseudomonadati</taxon>
        <taxon>Pseudomonadota</taxon>
        <taxon>Alphaproteobacteria</taxon>
        <taxon>Sphingomonadales</taxon>
        <taxon>Sphingomonadaceae</taxon>
        <taxon>Sphingomonas</taxon>
    </lineage>
</organism>
<comment type="caution">
    <text evidence="1">The sequence shown here is derived from an EMBL/GenBank/DDBJ whole genome shotgun (WGS) entry which is preliminary data.</text>
</comment>
<keyword evidence="2" id="KW-1185">Reference proteome</keyword>
<dbReference type="OrthoDB" id="467106at2"/>
<reference evidence="1 2" key="1">
    <citation type="journal article" date="2019" name="Environ. Microbiol.">
        <title>Species interactions and distinct microbial communities in high Arctic permafrost affected cryosols are associated with the CH4 and CO2 gas fluxes.</title>
        <authorList>
            <person name="Altshuler I."/>
            <person name="Hamel J."/>
            <person name="Turney S."/>
            <person name="Magnuson E."/>
            <person name="Levesque R."/>
            <person name="Greer C."/>
            <person name="Whyte L.G."/>
        </authorList>
    </citation>
    <scope>NUCLEOTIDE SEQUENCE [LARGE SCALE GENOMIC DNA]</scope>
    <source>
        <strain evidence="1 2">E6.1</strain>
    </source>
</reference>
<name>A0A502FZE0_9SPHN</name>
<dbReference type="EMBL" id="RCZC01000002">
    <property type="protein sequence ID" value="TPG54253.1"/>
    <property type="molecule type" value="Genomic_DNA"/>
</dbReference>
<dbReference type="Proteomes" id="UP000319931">
    <property type="component" value="Unassembled WGS sequence"/>
</dbReference>
<gene>
    <name evidence="1" type="ORF">EAH76_06095</name>
</gene>
<protein>
    <submittedName>
        <fullName evidence="1">Uncharacterized protein</fullName>
    </submittedName>
</protein>
<proteinExistence type="predicted"/>
<sequence>MSDDGIDWIALAGKRAKGKRPEYFEDPAVDRLLSIVMALVAEVSVQRQRGDTLERLLEAKGVLTRDEIERYTPDADAGYERGVATKAYIARVMRGVQQAVEAMAADDKPVEQVSKELKEL</sequence>